<dbReference type="PANTHER" id="PTHR46128:SF342">
    <property type="entry name" value="PENTACOTRIPEPTIDE-REPEAT REGION OF PRORP DOMAIN-CONTAINING PROTEIN"/>
    <property type="match status" value="1"/>
</dbReference>
<dbReference type="EMBL" id="AXCR01000007">
    <property type="protein sequence ID" value="KJR85873.1"/>
    <property type="molecule type" value="Genomic_DNA"/>
</dbReference>
<feature type="region of interest" description="Disordered" evidence="3">
    <location>
        <begin position="64"/>
        <end position="92"/>
    </location>
</feature>
<feature type="compositionally biased region" description="Low complexity" evidence="3">
    <location>
        <begin position="288"/>
        <end position="316"/>
    </location>
</feature>
<feature type="region of interest" description="Disordered" evidence="3">
    <location>
        <begin position="149"/>
        <end position="173"/>
    </location>
</feature>
<comment type="caution">
    <text evidence="4">The sequence shown here is derived from an EMBL/GenBank/DDBJ whole genome shotgun (WGS) entry which is preliminary data.</text>
</comment>
<protein>
    <recommendedName>
        <fullName evidence="6">Pentatricopeptide repeat protein</fullName>
    </recommendedName>
</protein>
<dbReference type="PANTHER" id="PTHR46128">
    <property type="entry name" value="MITOCHONDRIAL GROUP I INTRON SPLICING FACTOR CCM1"/>
    <property type="match status" value="1"/>
</dbReference>
<dbReference type="Gene3D" id="1.25.40.10">
    <property type="entry name" value="Tetratricopeptide repeat domain"/>
    <property type="match status" value="3"/>
</dbReference>
<feature type="region of interest" description="Disordered" evidence="3">
    <location>
        <begin position="283"/>
        <end position="316"/>
    </location>
</feature>
<evidence type="ECO:0000256" key="3">
    <source>
        <dbReference type="SAM" id="MobiDB-lite"/>
    </source>
</evidence>
<evidence type="ECO:0000256" key="1">
    <source>
        <dbReference type="ARBA" id="ARBA00007626"/>
    </source>
</evidence>
<evidence type="ECO:0008006" key="6">
    <source>
        <dbReference type="Google" id="ProtNLM"/>
    </source>
</evidence>
<feature type="region of interest" description="Disordered" evidence="3">
    <location>
        <begin position="856"/>
        <end position="896"/>
    </location>
</feature>
<dbReference type="RefSeq" id="XP_016588549.1">
    <property type="nucleotide sequence ID" value="XM_016735050.1"/>
</dbReference>
<evidence type="ECO:0000256" key="2">
    <source>
        <dbReference type="PROSITE-ProRule" id="PRU00708"/>
    </source>
</evidence>
<feature type="region of interest" description="Disordered" evidence="3">
    <location>
        <begin position="641"/>
        <end position="660"/>
    </location>
</feature>
<reference evidence="4 5" key="2">
    <citation type="journal article" date="2015" name="Eukaryot. Cell">
        <title>Asexual propagation of a virulent clone complex in a human and feline outbreak of sporotrichosis.</title>
        <authorList>
            <person name="Teixeira Mde M."/>
            <person name="Rodrigues A.M."/>
            <person name="Tsui C.K."/>
            <person name="de Almeida L.G."/>
            <person name="Van Diepeningen A.D."/>
            <person name="van den Ende B.G."/>
            <person name="Fernandes G.F."/>
            <person name="Kano R."/>
            <person name="Hamelin R.C."/>
            <person name="Lopes-Bezerra L.M."/>
            <person name="Vasconcelos A.T."/>
            <person name="de Hoog S."/>
            <person name="de Camargo Z.P."/>
            <person name="Felipe M.S."/>
        </authorList>
    </citation>
    <scope>NUCLEOTIDE SEQUENCE [LARGE SCALE GENOMIC DNA]</scope>
    <source>
        <strain evidence="4 5">1099-18</strain>
    </source>
</reference>
<feature type="compositionally biased region" description="Low complexity" evidence="3">
    <location>
        <begin position="868"/>
        <end position="887"/>
    </location>
</feature>
<dbReference type="KEGG" id="ssck:SPSK_08453"/>
<feature type="repeat" description="PPR" evidence="2">
    <location>
        <begin position="697"/>
        <end position="731"/>
    </location>
</feature>
<proteinExistence type="inferred from homology"/>
<comment type="similarity">
    <text evidence="1">Belongs to the PPR family. P subfamily.</text>
</comment>
<gene>
    <name evidence="4" type="ORF">SPSK_08453</name>
</gene>
<dbReference type="VEuPathDB" id="FungiDB:SPSK_08453"/>
<accession>A0A0F2M851</accession>
<evidence type="ECO:0000313" key="4">
    <source>
        <dbReference type="EMBL" id="KJR85873.1"/>
    </source>
</evidence>
<dbReference type="OrthoDB" id="185373at2759"/>
<dbReference type="GeneID" id="27670327"/>
<dbReference type="Proteomes" id="UP000033710">
    <property type="component" value="Unassembled WGS sequence"/>
</dbReference>
<dbReference type="InterPro" id="IPR002885">
    <property type="entry name" value="PPR_rpt"/>
</dbReference>
<sequence length="1002" mass="109909">MRESRAICMLCRARQSVQAAARQEALSSQPRRRWHTTTATAHPRIPLVDGVAVHDGSRTEYRSADISRRPGGSAATAARLTSRSRITKQPPANDAALAVFRDIIENQQQSEHEQTRREQEGLAVTVADAVQDGGDLDKLAQELSKAHVDEFQEQQQQQQKQQHQEQPSAGRPATASVDLYKHLVKLTQLRSQTDATTATLFHHFETNMYPHMTETSRRLPALFRYTAHQLVREVSTAKMADPYAENLPSLARITQIRRQLDLLNKPEAWVPLVLTVATEIVHPGGGSSSSSSSSSSGGEASNGVDSSGGSNVGDPSSAVEKRTALLADLVEAWRMFNLPDIVVTDEEALQNMPVTEFRMASPDPARAEKYARRRNIQLGLSLLFPRYAPEQLRELAPAVLATYAILTDPAICPPEIKDRAHEFVDAIEKVVTTTNLKRRIIPAMYTEHPALGAYVLSRPIVGSPAETNKARAQNALSRVATSSKDARRATLDSIYQQLDQALRVRNTAACEAAWDRFWSAVSVPDVEGPARMRGSSDLLDYFIMVFTTLRMSDRAIAVWNLMAMAGIKPTLRTWTSFIEGFKRANNPAGIHNIWDRLVASGIQVDTAVWTARISGLIQSGAAEAGMQALDEMQRLWDASREEHVPGSGAKTDGRPPKAVKPTIEPVNAAIAGMLRRGDLAAAKKVLAWAGRHGIEPDVITFNTILRPLVREGAADEVAGLLEMMRQRGIRPDEATITILLDDTIGGGAMAGRSPRERAELVKQVLADVEAAGLDANQQNYAKIIYLLLQGGEKGRHSTGGDAINDQADAAVSVVFQRMRQRGIPMSSHIYTILAENYFMRTPPDLDAVRYLVEHGQPGGPARYQTGQTSPSESPSESPSGSPSGSTPDPLDTARPPPTFDRVFWERIVRGFSQVGDTASALKYFAHIADSVSVTSSTLEDLLRALVHNNEWEAASQLVAKVQAQKMVRVQSGIGGETRRLVDARQFRHRFWHLAAEHGLLKD</sequence>
<dbReference type="Pfam" id="PF13041">
    <property type="entry name" value="PPR_2"/>
    <property type="match status" value="1"/>
</dbReference>
<dbReference type="InterPro" id="IPR050872">
    <property type="entry name" value="PPR_P_subfamily"/>
</dbReference>
<reference evidence="4 5" key="1">
    <citation type="journal article" date="2014" name="BMC Genomics">
        <title>Comparative genomics of the major fungal agents of human and animal Sporotrichosis: Sporothrix schenckii and Sporothrix brasiliensis.</title>
        <authorList>
            <person name="Teixeira M.M."/>
            <person name="de Almeida L.G."/>
            <person name="Kubitschek-Barreira P."/>
            <person name="Alves F.L."/>
            <person name="Kioshima E.S."/>
            <person name="Abadio A.K."/>
            <person name="Fernandes L."/>
            <person name="Derengowski L.S."/>
            <person name="Ferreira K.S."/>
            <person name="Souza R.C."/>
            <person name="Ruiz J.C."/>
            <person name="de Andrade N.C."/>
            <person name="Paes H.C."/>
            <person name="Nicola A.M."/>
            <person name="Albuquerque P."/>
            <person name="Gerber A.L."/>
            <person name="Martins V.P."/>
            <person name="Peconick L.D."/>
            <person name="Neto A.V."/>
            <person name="Chaucanez C.B."/>
            <person name="Silva P.A."/>
            <person name="Cunha O.L."/>
            <person name="de Oliveira F.F."/>
            <person name="dos Santos T.C."/>
            <person name="Barros A.L."/>
            <person name="Soares M.A."/>
            <person name="de Oliveira L.M."/>
            <person name="Marini M.M."/>
            <person name="Villalobos-Duno H."/>
            <person name="Cunha M.M."/>
            <person name="de Hoog S."/>
            <person name="da Silveira J.F."/>
            <person name="Henrissat B."/>
            <person name="Nino-Vega G.A."/>
            <person name="Cisalpino P.S."/>
            <person name="Mora-Montes H.M."/>
            <person name="Almeida S.R."/>
            <person name="Stajich J.E."/>
            <person name="Lopes-Bezerra L.M."/>
            <person name="Vasconcelos A.T."/>
            <person name="Felipe M.S."/>
        </authorList>
    </citation>
    <scope>NUCLEOTIDE SEQUENCE [LARGE SCALE GENOMIC DNA]</scope>
    <source>
        <strain evidence="4 5">1099-18</strain>
    </source>
</reference>
<evidence type="ECO:0000313" key="5">
    <source>
        <dbReference type="Proteomes" id="UP000033710"/>
    </source>
</evidence>
<organism evidence="4 5">
    <name type="scientific">Sporothrix schenckii 1099-18</name>
    <dbReference type="NCBI Taxonomy" id="1397361"/>
    <lineage>
        <taxon>Eukaryota</taxon>
        <taxon>Fungi</taxon>
        <taxon>Dikarya</taxon>
        <taxon>Ascomycota</taxon>
        <taxon>Pezizomycotina</taxon>
        <taxon>Sordariomycetes</taxon>
        <taxon>Sordariomycetidae</taxon>
        <taxon>Ophiostomatales</taxon>
        <taxon>Ophiostomataceae</taxon>
        <taxon>Sporothrix</taxon>
    </lineage>
</organism>
<feature type="compositionally biased region" description="Low complexity" evidence="3">
    <location>
        <begin position="73"/>
        <end position="84"/>
    </location>
</feature>
<dbReference type="AlphaFoldDB" id="A0A0F2M851"/>
<name>A0A0F2M851_SPOSC</name>
<dbReference type="PROSITE" id="PS51375">
    <property type="entry name" value="PPR"/>
    <property type="match status" value="1"/>
</dbReference>
<feature type="compositionally biased region" description="Low complexity" evidence="3">
    <location>
        <begin position="153"/>
        <end position="166"/>
    </location>
</feature>
<dbReference type="InterPro" id="IPR011990">
    <property type="entry name" value="TPR-like_helical_dom_sf"/>
</dbReference>